<feature type="chain" id="PRO_5045433294" description="Secreted protein" evidence="1">
    <location>
        <begin position="29"/>
        <end position="174"/>
    </location>
</feature>
<name>A0ABM5RP25_9CORY</name>
<evidence type="ECO:0000313" key="2">
    <source>
        <dbReference type="EMBL" id="AIU31694.1"/>
    </source>
</evidence>
<feature type="signal peptide" evidence="1">
    <location>
        <begin position="1"/>
        <end position="28"/>
    </location>
</feature>
<reference evidence="2 3" key="1">
    <citation type="journal article" date="2015" name="Genome Announc.">
        <title>Genome Sequence of Corynebacterium ulcerans Strain FRC11.</title>
        <authorList>
            <person name="Benevides Lde J."/>
            <person name="Viana M.V."/>
            <person name="Mariano D.C."/>
            <person name="Rocha Fde S."/>
            <person name="Bagano P.C."/>
            <person name="Folador E.L."/>
            <person name="Pereira F.L."/>
            <person name="Dorella F.A."/>
            <person name="Leal C.A."/>
            <person name="Carvalho A.F."/>
            <person name="Soares Sde C."/>
            <person name="Carneiro A."/>
            <person name="Ramos R."/>
            <person name="Badell-Ocando E."/>
            <person name="Guiso N."/>
            <person name="Silva A."/>
            <person name="Figueiredo H."/>
            <person name="Azevedo V."/>
            <person name="Guimaraes L.C."/>
        </authorList>
    </citation>
    <scope>NUCLEOTIDE SEQUENCE [LARGE SCALE GENOMIC DNA]</scope>
    <source>
        <strain evidence="3">FRC0011</strain>
    </source>
</reference>
<evidence type="ECO:0000256" key="1">
    <source>
        <dbReference type="SAM" id="SignalP"/>
    </source>
</evidence>
<keyword evidence="1" id="KW-0732">Signal</keyword>
<accession>A0ABM5RP25</accession>
<evidence type="ECO:0000313" key="3">
    <source>
        <dbReference type="Proteomes" id="UP000029910"/>
    </source>
</evidence>
<evidence type="ECO:0008006" key="4">
    <source>
        <dbReference type="Google" id="ProtNLM"/>
    </source>
</evidence>
<proteinExistence type="predicted"/>
<protein>
    <recommendedName>
        <fullName evidence="4">Secreted protein</fullName>
    </recommendedName>
</protein>
<organism evidence="2 3">
    <name type="scientific">Corynebacterium ramonii</name>
    <dbReference type="NCBI Taxonomy" id="3026968"/>
    <lineage>
        <taxon>Bacteria</taxon>
        <taxon>Bacillati</taxon>
        <taxon>Actinomycetota</taxon>
        <taxon>Actinomycetes</taxon>
        <taxon>Mycobacteriales</taxon>
        <taxon>Corynebacteriaceae</taxon>
        <taxon>Corynebacterium</taxon>
    </lineage>
</organism>
<dbReference type="Proteomes" id="UP000029910">
    <property type="component" value="Chromosome"/>
</dbReference>
<keyword evidence="3" id="KW-1185">Reference proteome</keyword>
<gene>
    <name evidence="2" type="ORF">CulFRC11_0089</name>
</gene>
<dbReference type="EMBL" id="CP009622">
    <property type="protein sequence ID" value="AIU31694.1"/>
    <property type="molecule type" value="Genomic_DNA"/>
</dbReference>
<sequence length="174" mass="18637">MGKNMKRFVIATTMTFSAICGTSSPAVASEQPSVAEIIKDVEMQQEATQTAVVPLSDQDDVIVPRSAGGLTPAPGGNGAYVALNVNGHGLRVGNVYVNYFPGSKIAGSNATAEAFELSWYERGQRRAETKGPDSGFLRATQKWNFNRYISAGPMCGRVKISGNWSNYACVTIKH</sequence>